<keyword evidence="4" id="KW-0539">Nucleus</keyword>
<dbReference type="PROSITE" id="PS50048">
    <property type="entry name" value="ZN2_CY6_FUNGAL_2"/>
    <property type="match status" value="1"/>
</dbReference>
<evidence type="ECO:0000313" key="8">
    <source>
        <dbReference type="Proteomes" id="UP000799536"/>
    </source>
</evidence>
<keyword evidence="1" id="KW-0479">Metal-binding</keyword>
<dbReference type="InterPro" id="IPR001138">
    <property type="entry name" value="Zn2Cys6_DnaBD"/>
</dbReference>
<feature type="domain" description="Zn(2)-C6 fungal-type" evidence="6">
    <location>
        <begin position="27"/>
        <end position="57"/>
    </location>
</feature>
<protein>
    <recommendedName>
        <fullName evidence="6">Zn(2)-C6 fungal-type domain-containing protein</fullName>
    </recommendedName>
</protein>
<dbReference type="Pfam" id="PF04082">
    <property type="entry name" value="Fungal_trans"/>
    <property type="match status" value="1"/>
</dbReference>
<gene>
    <name evidence="7" type="ORF">GQ43DRAFT_474482</name>
</gene>
<comment type="caution">
    <text evidence="7">The sequence shown here is derived from an EMBL/GenBank/DDBJ whole genome shotgun (WGS) entry which is preliminary data.</text>
</comment>
<dbReference type="GO" id="GO:0000981">
    <property type="term" value="F:DNA-binding transcription factor activity, RNA polymerase II-specific"/>
    <property type="evidence" value="ECO:0007669"/>
    <property type="project" value="InterPro"/>
</dbReference>
<feature type="region of interest" description="Disordered" evidence="5">
    <location>
        <begin position="66"/>
        <end position="86"/>
    </location>
</feature>
<dbReference type="Pfam" id="PF00172">
    <property type="entry name" value="Zn_clus"/>
    <property type="match status" value="1"/>
</dbReference>
<keyword evidence="8" id="KW-1185">Reference proteome</keyword>
<evidence type="ECO:0000256" key="2">
    <source>
        <dbReference type="ARBA" id="ARBA00023015"/>
    </source>
</evidence>
<name>A0A9P4JFX8_9PLEO</name>
<dbReference type="GO" id="GO:0000978">
    <property type="term" value="F:RNA polymerase II cis-regulatory region sequence-specific DNA binding"/>
    <property type="evidence" value="ECO:0007669"/>
    <property type="project" value="TreeGrafter"/>
</dbReference>
<dbReference type="PANTHER" id="PTHR47424">
    <property type="entry name" value="REGULATORY PROTEIN GAL4"/>
    <property type="match status" value="1"/>
</dbReference>
<dbReference type="GO" id="GO:0006351">
    <property type="term" value="P:DNA-templated transcription"/>
    <property type="evidence" value="ECO:0007669"/>
    <property type="project" value="InterPro"/>
</dbReference>
<evidence type="ECO:0000256" key="5">
    <source>
        <dbReference type="SAM" id="MobiDB-lite"/>
    </source>
</evidence>
<dbReference type="GO" id="GO:0005634">
    <property type="term" value="C:nucleus"/>
    <property type="evidence" value="ECO:0007669"/>
    <property type="project" value="TreeGrafter"/>
</dbReference>
<dbReference type="CDD" id="cd00067">
    <property type="entry name" value="GAL4"/>
    <property type="match status" value="1"/>
</dbReference>
<accession>A0A9P4JFX8</accession>
<evidence type="ECO:0000256" key="1">
    <source>
        <dbReference type="ARBA" id="ARBA00022723"/>
    </source>
</evidence>
<dbReference type="PROSITE" id="PS00463">
    <property type="entry name" value="ZN2_CY6_FUNGAL_1"/>
    <property type="match status" value="1"/>
</dbReference>
<dbReference type="InterPro" id="IPR036864">
    <property type="entry name" value="Zn2-C6_fun-type_DNA-bd_sf"/>
</dbReference>
<evidence type="ECO:0000259" key="6">
    <source>
        <dbReference type="PROSITE" id="PS50048"/>
    </source>
</evidence>
<organism evidence="7 8">
    <name type="scientific">Delitschia confertaspora ATCC 74209</name>
    <dbReference type="NCBI Taxonomy" id="1513339"/>
    <lineage>
        <taxon>Eukaryota</taxon>
        <taxon>Fungi</taxon>
        <taxon>Dikarya</taxon>
        <taxon>Ascomycota</taxon>
        <taxon>Pezizomycotina</taxon>
        <taxon>Dothideomycetes</taxon>
        <taxon>Pleosporomycetidae</taxon>
        <taxon>Pleosporales</taxon>
        <taxon>Delitschiaceae</taxon>
        <taxon>Delitschia</taxon>
    </lineage>
</organism>
<reference evidence="7" key="1">
    <citation type="journal article" date="2020" name="Stud. Mycol.">
        <title>101 Dothideomycetes genomes: a test case for predicting lifestyles and emergence of pathogens.</title>
        <authorList>
            <person name="Haridas S."/>
            <person name="Albert R."/>
            <person name="Binder M."/>
            <person name="Bloem J."/>
            <person name="Labutti K."/>
            <person name="Salamov A."/>
            <person name="Andreopoulos B."/>
            <person name="Baker S."/>
            <person name="Barry K."/>
            <person name="Bills G."/>
            <person name="Bluhm B."/>
            <person name="Cannon C."/>
            <person name="Castanera R."/>
            <person name="Culley D."/>
            <person name="Daum C."/>
            <person name="Ezra D."/>
            <person name="Gonzalez J."/>
            <person name="Henrissat B."/>
            <person name="Kuo A."/>
            <person name="Liang C."/>
            <person name="Lipzen A."/>
            <person name="Lutzoni F."/>
            <person name="Magnuson J."/>
            <person name="Mondo S."/>
            <person name="Nolan M."/>
            <person name="Ohm R."/>
            <person name="Pangilinan J."/>
            <person name="Park H.-J."/>
            <person name="Ramirez L."/>
            <person name="Alfaro M."/>
            <person name="Sun H."/>
            <person name="Tritt A."/>
            <person name="Yoshinaga Y."/>
            <person name="Zwiers L.-H."/>
            <person name="Turgeon B."/>
            <person name="Goodwin S."/>
            <person name="Spatafora J."/>
            <person name="Crous P."/>
            <person name="Grigoriev I."/>
        </authorList>
    </citation>
    <scope>NUCLEOTIDE SEQUENCE</scope>
    <source>
        <strain evidence="7">ATCC 74209</strain>
    </source>
</reference>
<dbReference type="CDD" id="cd12148">
    <property type="entry name" value="fungal_TF_MHR"/>
    <property type="match status" value="1"/>
</dbReference>
<dbReference type="InterPro" id="IPR051127">
    <property type="entry name" value="Fungal_SecMet_Regulators"/>
</dbReference>
<dbReference type="PANTHER" id="PTHR47424:SF5">
    <property type="entry name" value="ZN(II)2CYS6 TRANSCRIPTION FACTOR (EUROFUNG)"/>
    <property type="match status" value="1"/>
</dbReference>
<dbReference type="SUPFAM" id="SSF57701">
    <property type="entry name" value="Zn2/Cys6 DNA-binding domain"/>
    <property type="match status" value="1"/>
</dbReference>
<keyword evidence="2" id="KW-0805">Transcription regulation</keyword>
<dbReference type="Proteomes" id="UP000799536">
    <property type="component" value="Unassembled WGS sequence"/>
</dbReference>
<dbReference type="EMBL" id="ML994139">
    <property type="protein sequence ID" value="KAF2198505.1"/>
    <property type="molecule type" value="Genomic_DNA"/>
</dbReference>
<dbReference type="AlphaFoldDB" id="A0A9P4JFX8"/>
<dbReference type="GO" id="GO:0008270">
    <property type="term" value="F:zinc ion binding"/>
    <property type="evidence" value="ECO:0007669"/>
    <property type="project" value="InterPro"/>
</dbReference>
<sequence length="538" mass="58983">MPSFQQPPSLPLQDPSVAAAGGIAAQVCAVCKARKKKCDKALPRCGFCIRKGLQCGYGHSAQHSQSFTRSRSHDSHHQPLQARHQKGPVAGVSRLPHFDLPLAPLGAVSADVAGGAEATLYLQVQSFIRSAGLFVDDVSVRYFQGIHRYIPIISRTRFHNDLITLGAAPSAGFSTLLLAMCLSSSCPVFMVEQPAQDGSQVVSKPSHVDHDSLYLTATALFAQVQALFPPSISLVQAGLLLAVYEYMSGRSDKAFASIGGCARMAYAARIHVCNVPSSQLPWRPMDGRTSDRAYQLQVQEAANTWWGIIIWERTFFCDVTVAEQPLVSRMSGGDARLPIESGILEQVEFLGGESVPYVPVSYISAVDVGSFGRNAQAAWLLDQVLKVSDISNVDTRMFQLQGLDTTLQTFLAALMQQCEGGQTDRYFCEAIAISIRALFTLHWHILDLFSGLADEQYQALQDWCKSHAALNTTTKIVVDVVEAHEGDHASVTSAYTAPSYPYLIRAALQHIYKKNGWEEDAWLRSAEERLRTSLNRFT</sequence>
<keyword evidence="3" id="KW-0804">Transcription</keyword>
<evidence type="ECO:0000256" key="3">
    <source>
        <dbReference type="ARBA" id="ARBA00023163"/>
    </source>
</evidence>
<dbReference type="OrthoDB" id="3862662at2759"/>
<dbReference type="Gene3D" id="4.10.240.10">
    <property type="entry name" value="Zn(2)-C6 fungal-type DNA-binding domain"/>
    <property type="match status" value="1"/>
</dbReference>
<dbReference type="SMART" id="SM00066">
    <property type="entry name" value="GAL4"/>
    <property type="match status" value="1"/>
</dbReference>
<evidence type="ECO:0000313" key="7">
    <source>
        <dbReference type="EMBL" id="KAF2198505.1"/>
    </source>
</evidence>
<dbReference type="InterPro" id="IPR007219">
    <property type="entry name" value="XnlR_reg_dom"/>
</dbReference>
<dbReference type="GO" id="GO:0000435">
    <property type="term" value="P:positive regulation of transcription from RNA polymerase II promoter by galactose"/>
    <property type="evidence" value="ECO:0007669"/>
    <property type="project" value="TreeGrafter"/>
</dbReference>
<proteinExistence type="predicted"/>
<evidence type="ECO:0000256" key="4">
    <source>
        <dbReference type="ARBA" id="ARBA00023242"/>
    </source>
</evidence>